<evidence type="ECO:0000313" key="2">
    <source>
        <dbReference type="EMBL" id="RIV30478.1"/>
    </source>
</evidence>
<dbReference type="EMBL" id="QXFH01000077">
    <property type="protein sequence ID" value="RIV30478.1"/>
    <property type="molecule type" value="Genomic_DNA"/>
</dbReference>
<protein>
    <recommendedName>
        <fullName evidence="4">DUF5020 family protein</fullName>
    </recommendedName>
</protein>
<dbReference type="OrthoDB" id="675324at2"/>
<name>A0A3A1N364_9FLAO</name>
<evidence type="ECO:0008006" key="4">
    <source>
        <dbReference type="Google" id="ProtNLM"/>
    </source>
</evidence>
<evidence type="ECO:0000313" key="3">
    <source>
        <dbReference type="Proteomes" id="UP000266067"/>
    </source>
</evidence>
<gene>
    <name evidence="2" type="ORF">D2V08_15400</name>
</gene>
<dbReference type="AlphaFoldDB" id="A0A3A1N364"/>
<reference evidence="2 3" key="1">
    <citation type="submission" date="2018-08" db="EMBL/GenBank/DDBJ databases">
        <title>Proposal of Muricauda 72 sp.nov. and Muricauda NH166 sp.nov., isolated from seawater.</title>
        <authorList>
            <person name="Cheng H."/>
            <person name="Wu Y.-H."/>
            <person name="Guo L.-L."/>
            <person name="Xu X.-W."/>
        </authorList>
    </citation>
    <scope>NUCLEOTIDE SEQUENCE [LARGE SCALE GENOMIC DNA]</scope>
    <source>
        <strain evidence="2 3">KCTC 22173</strain>
    </source>
</reference>
<sequence length="214" mass="24265">MKKIVIIIPLLIFGFAKNSNAQFTQVELLSGFDKTDFTLYAGYPINEKNNLSIATLAFFQKFNKKENEGFDEVGVQPTLFWNINKSVAIGPSIYYNSFAGYSERLSAKLTLKNSRVLFVIIPTVAHSEKKNAGYAEAFAQFQFNSPLNDNVSLWLNGQFLTVWDKFKAHSRSFQQLRAGVSFNGHQFGVGMDFDQYGLDPIEKSSLGFYYRKTL</sequence>
<dbReference type="RefSeq" id="WP_119609159.1">
    <property type="nucleotide sequence ID" value="NZ_QXFH01000077.1"/>
</dbReference>
<comment type="caution">
    <text evidence="2">The sequence shown here is derived from an EMBL/GenBank/DDBJ whole genome shotgun (WGS) entry which is preliminary data.</text>
</comment>
<evidence type="ECO:0000256" key="1">
    <source>
        <dbReference type="SAM" id="SignalP"/>
    </source>
</evidence>
<proteinExistence type="predicted"/>
<accession>A0A3A1N364</accession>
<organism evidence="2 3">
    <name type="scientific">Flagellimonas lutimaris</name>
    <dbReference type="NCBI Taxonomy" id="475082"/>
    <lineage>
        <taxon>Bacteria</taxon>
        <taxon>Pseudomonadati</taxon>
        <taxon>Bacteroidota</taxon>
        <taxon>Flavobacteriia</taxon>
        <taxon>Flavobacteriales</taxon>
        <taxon>Flavobacteriaceae</taxon>
        <taxon>Flagellimonas</taxon>
    </lineage>
</organism>
<dbReference type="Proteomes" id="UP000266067">
    <property type="component" value="Unassembled WGS sequence"/>
</dbReference>
<feature type="chain" id="PRO_5017222168" description="DUF5020 family protein" evidence="1">
    <location>
        <begin position="22"/>
        <end position="214"/>
    </location>
</feature>
<keyword evidence="3" id="KW-1185">Reference proteome</keyword>
<keyword evidence="1" id="KW-0732">Signal</keyword>
<feature type="signal peptide" evidence="1">
    <location>
        <begin position="1"/>
        <end position="21"/>
    </location>
</feature>